<dbReference type="KEGG" id="pfy:PFICI_08025"/>
<comment type="similarity">
    <text evidence="2">Belongs to the APC3/CDC27 family.</text>
</comment>
<dbReference type="Pfam" id="PF13432">
    <property type="entry name" value="TPR_16"/>
    <property type="match status" value="1"/>
</dbReference>
<feature type="repeat" description="TPR" evidence="3">
    <location>
        <begin position="635"/>
        <end position="668"/>
    </location>
</feature>
<evidence type="ECO:0008006" key="7">
    <source>
        <dbReference type="Google" id="ProtNLM"/>
    </source>
</evidence>
<dbReference type="GO" id="GO:0016567">
    <property type="term" value="P:protein ubiquitination"/>
    <property type="evidence" value="ECO:0007669"/>
    <property type="project" value="TreeGrafter"/>
</dbReference>
<proteinExistence type="inferred from homology"/>
<dbReference type="RefSeq" id="XP_007834797.1">
    <property type="nucleotide sequence ID" value="XM_007836606.1"/>
</dbReference>
<feature type="repeat" description="TPR" evidence="3">
    <location>
        <begin position="127"/>
        <end position="160"/>
    </location>
</feature>
<feature type="repeat" description="TPR" evidence="3">
    <location>
        <begin position="703"/>
        <end position="736"/>
    </location>
</feature>
<reference evidence="6" key="1">
    <citation type="journal article" date="2015" name="BMC Genomics">
        <title>Genomic and transcriptomic analysis of the endophytic fungus Pestalotiopsis fici reveals its lifestyle and high potential for synthesis of natural products.</title>
        <authorList>
            <person name="Wang X."/>
            <person name="Zhang X."/>
            <person name="Liu L."/>
            <person name="Xiang M."/>
            <person name="Wang W."/>
            <person name="Sun X."/>
            <person name="Che Y."/>
            <person name="Guo L."/>
            <person name="Liu G."/>
            <person name="Guo L."/>
            <person name="Wang C."/>
            <person name="Yin W.B."/>
            <person name="Stadler M."/>
            <person name="Zhang X."/>
            <person name="Liu X."/>
        </authorList>
    </citation>
    <scope>NUCLEOTIDE SEQUENCE [LARGE SCALE GENOMIC DNA]</scope>
    <source>
        <strain evidence="6">W106-1 / CGMCC3.15140</strain>
    </source>
</reference>
<evidence type="ECO:0000313" key="6">
    <source>
        <dbReference type="Proteomes" id="UP000030651"/>
    </source>
</evidence>
<dbReference type="HOGENOM" id="CLU_008850_1_0_1"/>
<dbReference type="OrthoDB" id="329563at2759"/>
<dbReference type="FunCoup" id="W3X5N4">
    <property type="interactions" value="848"/>
</dbReference>
<sequence>MGLSAQAVTGQLRQLIYYHLDNINYENALFYAERLVAHDPRSSETAYLVSLSYFRLGDYRSAHEFSKPLGYRGVHLGCAYIFAQACLVLERYRDGIAALEKSRGLWTNKFSFGKHGPSTRASNPDSASVACLLGKLYRAYDDKKKAISCFEESLKINPFMWDAFTALCDMGATIRTQNVFKLNETLLQGFESDQTSGVLSEQNGTNAPEVPISRKATQRNLNHGPSDPFEPHKSTDSDALTGNNLLSTSITENDFMLKISAARSRMAGSTIPVPDGLDAPLTTNIDAPYIARTGYPPEPPAHGAPRKTKTAAATESSNIADAPPRVGYRLGTRRTQRQQEKVQEEQSVEPSHPHMLRASASAAVSGIERKRTVSGQPVQPRQQSEEPGAPPRRSTRINMFKGTSTRTNSGAATVGAVPARELKKARPPISRIMRPTSAAGASVGRAVSGNRKPVEDHGMDVDHAEAPRVKELHPPPPAVKTVEPEAAKVEEALKSLLGLLKAFGSGYLALSQFQCSDALVAYNSLPSGHKNTPWVLSQMGRAYYEQASYAKAEECYRKLRVLAPSRIEDMEVYSTILWFLKREIDLSFLAHELVDSSWNSPQAWCALGNAWSLARDHEQALRCFKRATQLNPKFAYAYTLQGHEHVANEEYDKALTAYRQAISADRRHYNAYYGIGRVYEKLGNYDKAYAHFHSASVINPTNAVLICCIGNVLEKQRQTVQALQYFSKATELAPNAAQTRYKKARALLALGQFEAAQTELEILKDLAPDEATVHFLLGKLYKCLGDNGAAIRHYTIALNLDPKANQQIKEAIESLEDEEGYDDSMMA</sequence>
<dbReference type="GO" id="GO:0005737">
    <property type="term" value="C:cytoplasm"/>
    <property type="evidence" value="ECO:0007669"/>
    <property type="project" value="TreeGrafter"/>
</dbReference>
<dbReference type="AlphaFoldDB" id="W3X5N4"/>
<feature type="region of interest" description="Disordered" evidence="4">
    <location>
        <begin position="436"/>
        <end position="458"/>
    </location>
</feature>
<feature type="region of interest" description="Disordered" evidence="4">
    <location>
        <begin position="294"/>
        <end position="396"/>
    </location>
</feature>
<dbReference type="OMA" id="WHSPQAW"/>
<evidence type="ECO:0000313" key="5">
    <source>
        <dbReference type="EMBL" id="ETS80496.1"/>
    </source>
</evidence>
<feature type="region of interest" description="Disordered" evidence="4">
    <location>
        <begin position="218"/>
        <end position="241"/>
    </location>
</feature>
<dbReference type="Proteomes" id="UP000030651">
    <property type="component" value="Unassembled WGS sequence"/>
</dbReference>
<dbReference type="InParanoid" id="W3X5N4"/>
<dbReference type="GO" id="GO:0051301">
    <property type="term" value="P:cell division"/>
    <property type="evidence" value="ECO:0007669"/>
    <property type="project" value="TreeGrafter"/>
</dbReference>
<dbReference type="InterPro" id="IPR019734">
    <property type="entry name" value="TPR_rpt"/>
</dbReference>
<organism evidence="5 6">
    <name type="scientific">Pestalotiopsis fici (strain W106-1 / CGMCC3.15140)</name>
    <dbReference type="NCBI Taxonomy" id="1229662"/>
    <lineage>
        <taxon>Eukaryota</taxon>
        <taxon>Fungi</taxon>
        <taxon>Dikarya</taxon>
        <taxon>Ascomycota</taxon>
        <taxon>Pezizomycotina</taxon>
        <taxon>Sordariomycetes</taxon>
        <taxon>Xylariomycetidae</taxon>
        <taxon>Amphisphaeriales</taxon>
        <taxon>Sporocadaceae</taxon>
        <taxon>Pestalotiopsis</taxon>
    </lineage>
</organism>
<dbReference type="Pfam" id="PF13181">
    <property type="entry name" value="TPR_8"/>
    <property type="match status" value="1"/>
</dbReference>
<evidence type="ECO:0000256" key="3">
    <source>
        <dbReference type="PROSITE-ProRule" id="PRU00339"/>
    </source>
</evidence>
<feature type="repeat" description="TPR" evidence="3">
    <location>
        <begin position="771"/>
        <end position="804"/>
    </location>
</feature>
<evidence type="ECO:0000256" key="1">
    <source>
        <dbReference type="ARBA" id="ARBA00022803"/>
    </source>
</evidence>
<dbReference type="Gene3D" id="1.25.40.10">
    <property type="entry name" value="Tetratricopeptide repeat domain"/>
    <property type="match status" value="4"/>
</dbReference>
<accession>W3X5N4</accession>
<dbReference type="EMBL" id="KI912113">
    <property type="protein sequence ID" value="ETS80496.1"/>
    <property type="molecule type" value="Genomic_DNA"/>
</dbReference>
<dbReference type="Pfam" id="PF12895">
    <property type="entry name" value="ANAPC3"/>
    <property type="match status" value="1"/>
</dbReference>
<dbReference type="GO" id="GO:0007091">
    <property type="term" value="P:metaphase/anaphase transition of mitotic cell cycle"/>
    <property type="evidence" value="ECO:0007669"/>
    <property type="project" value="TreeGrafter"/>
</dbReference>
<keyword evidence="6" id="KW-1185">Reference proteome</keyword>
<evidence type="ECO:0000256" key="2">
    <source>
        <dbReference type="ARBA" id="ARBA00038210"/>
    </source>
</evidence>
<dbReference type="SUPFAM" id="SSF48452">
    <property type="entry name" value="TPR-like"/>
    <property type="match status" value="2"/>
</dbReference>
<dbReference type="PROSITE" id="PS50293">
    <property type="entry name" value="TPR_REGION"/>
    <property type="match status" value="1"/>
</dbReference>
<dbReference type="eggNOG" id="KOG1126">
    <property type="taxonomic scope" value="Eukaryota"/>
</dbReference>
<dbReference type="PANTHER" id="PTHR12558:SF13">
    <property type="entry name" value="CELL DIVISION CYCLE PROTEIN 27 HOMOLOG"/>
    <property type="match status" value="1"/>
</dbReference>
<dbReference type="STRING" id="1229662.W3X5N4"/>
<feature type="repeat" description="TPR" evidence="3">
    <location>
        <begin position="533"/>
        <end position="566"/>
    </location>
</feature>
<feature type="repeat" description="TPR" evidence="3">
    <location>
        <begin position="601"/>
        <end position="634"/>
    </location>
</feature>
<dbReference type="SMART" id="SM00028">
    <property type="entry name" value="TPR"/>
    <property type="match status" value="8"/>
</dbReference>
<dbReference type="Pfam" id="PF00515">
    <property type="entry name" value="TPR_1"/>
    <property type="match status" value="1"/>
</dbReference>
<dbReference type="GO" id="GO:0005680">
    <property type="term" value="C:anaphase-promoting complex"/>
    <property type="evidence" value="ECO:0007669"/>
    <property type="project" value="UniProtKB-ARBA"/>
</dbReference>
<feature type="compositionally biased region" description="Low complexity" evidence="4">
    <location>
        <begin position="437"/>
        <end position="449"/>
    </location>
</feature>
<keyword evidence="1 3" id="KW-0802">TPR repeat</keyword>
<feature type="compositionally biased region" description="Polar residues" evidence="4">
    <location>
        <begin position="373"/>
        <end position="382"/>
    </location>
</feature>
<gene>
    <name evidence="5" type="ORF">PFICI_08025</name>
</gene>
<protein>
    <recommendedName>
        <fullName evidence="7">Protein bimA</fullName>
    </recommendedName>
</protein>
<dbReference type="PANTHER" id="PTHR12558">
    <property type="entry name" value="CELL DIVISION CYCLE 16,23,27"/>
    <property type="match status" value="1"/>
</dbReference>
<dbReference type="InterPro" id="IPR011990">
    <property type="entry name" value="TPR-like_helical_dom_sf"/>
</dbReference>
<name>W3X5N4_PESFW</name>
<dbReference type="GeneID" id="19273038"/>
<evidence type="ECO:0000256" key="4">
    <source>
        <dbReference type="SAM" id="MobiDB-lite"/>
    </source>
</evidence>
<dbReference type="GO" id="GO:0031145">
    <property type="term" value="P:anaphase-promoting complex-dependent catabolic process"/>
    <property type="evidence" value="ECO:0007669"/>
    <property type="project" value="TreeGrafter"/>
</dbReference>
<dbReference type="Pfam" id="PF14559">
    <property type="entry name" value="TPR_19"/>
    <property type="match status" value="1"/>
</dbReference>
<dbReference type="PROSITE" id="PS50005">
    <property type="entry name" value="TPR"/>
    <property type="match status" value="7"/>
</dbReference>
<feature type="repeat" description="TPR" evidence="3">
    <location>
        <begin position="669"/>
        <end position="702"/>
    </location>
</feature>